<feature type="transmembrane region" description="Helical" evidence="5">
    <location>
        <begin position="294"/>
        <end position="314"/>
    </location>
</feature>
<evidence type="ECO:0000256" key="3">
    <source>
        <dbReference type="ARBA" id="ARBA00022989"/>
    </source>
</evidence>
<dbReference type="InterPro" id="IPR052706">
    <property type="entry name" value="Membrane-Transporter-like"/>
</dbReference>
<comment type="caution">
    <text evidence="8">The sequence shown here is derived from an EMBL/GenBank/DDBJ whole genome shotgun (WGS) entry which is preliminary data.</text>
</comment>
<dbReference type="InterPro" id="IPR011547">
    <property type="entry name" value="SLC26A/SulP_dom"/>
</dbReference>
<feature type="transmembrane region" description="Helical" evidence="5">
    <location>
        <begin position="79"/>
        <end position="105"/>
    </location>
</feature>
<evidence type="ECO:0000259" key="7">
    <source>
        <dbReference type="Pfam" id="PF00916"/>
    </source>
</evidence>
<feature type="domain" description="SLC26A/SulP transporter" evidence="7">
    <location>
        <begin position="74"/>
        <end position="418"/>
    </location>
</feature>
<keyword evidence="3 5" id="KW-1133">Transmembrane helix</keyword>
<reference evidence="8 9" key="1">
    <citation type="journal article" date="2020" name="G3 (Bethesda)">
        <title>Improved Reference Genome for Cyclotella cryptica CCMP332, a Model for Cell Wall Morphogenesis, Salinity Adaptation, and Lipid Production in Diatoms (Bacillariophyta).</title>
        <authorList>
            <person name="Roberts W.R."/>
            <person name="Downey K.M."/>
            <person name="Ruck E.C."/>
            <person name="Traller J.C."/>
            <person name="Alverson A.J."/>
        </authorList>
    </citation>
    <scope>NUCLEOTIDE SEQUENCE [LARGE SCALE GENOMIC DNA]</scope>
    <source>
        <strain evidence="8 9">CCMP332</strain>
    </source>
</reference>
<dbReference type="PANTHER" id="PTHR43310:SF1">
    <property type="entry name" value="SULFATE TRANSPORTER YBAR-RELATED"/>
    <property type="match status" value="1"/>
</dbReference>
<feature type="chain" id="PRO_5044795624" description="SLC26A/SulP transporter domain-containing protein" evidence="6">
    <location>
        <begin position="19"/>
        <end position="493"/>
    </location>
</feature>
<gene>
    <name evidence="8" type="ORF">HJC23_013879</name>
</gene>
<dbReference type="EMBL" id="JABMIG020000039">
    <property type="protein sequence ID" value="KAL3799424.1"/>
    <property type="molecule type" value="Genomic_DNA"/>
</dbReference>
<keyword evidence="9" id="KW-1185">Reference proteome</keyword>
<feature type="transmembrane region" description="Helical" evidence="5">
    <location>
        <begin position="334"/>
        <end position="356"/>
    </location>
</feature>
<evidence type="ECO:0000256" key="6">
    <source>
        <dbReference type="SAM" id="SignalP"/>
    </source>
</evidence>
<evidence type="ECO:0000313" key="8">
    <source>
        <dbReference type="EMBL" id="KAL3799424.1"/>
    </source>
</evidence>
<feature type="transmembrane region" description="Helical" evidence="5">
    <location>
        <begin position="238"/>
        <end position="258"/>
    </location>
</feature>
<feature type="transmembrane region" description="Helical" evidence="5">
    <location>
        <begin position="446"/>
        <end position="471"/>
    </location>
</feature>
<dbReference type="Pfam" id="PF00916">
    <property type="entry name" value="Sulfate_transp"/>
    <property type="match status" value="1"/>
</dbReference>
<name>A0ABD3QHW6_9STRA</name>
<feature type="transmembrane region" description="Helical" evidence="5">
    <location>
        <begin position="206"/>
        <end position="226"/>
    </location>
</feature>
<evidence type="ECO:0000256" key="2">
    <source>
        <dbReference type="ARBA" id="ARBA00022692"/>
    </source>
</evidence>
<comment type="subcellular location">
    <subcellularLocation>
        <location evidence="1">Membrane</location>
        <topology evidence="1">Multi-pass membrane protein</topology>
    </subcellularLocation>
</comment>
<keyword evidence="2 5" id="KW-0812">Transmembrane</keyword>
<evidence type="ECO:0000256" key="5">
    <source>
        <dbReference type="SAM" id="Phobius"/>
    </source>
</evidence>
<dbReference type="AlphaFoldDB" id="A0ABD3QHW6"/>
<feature type="transmembrane region" description="Helical" evidence="5">
    <location>
        <begin position="149"/>
        <end position="169"/>
    </location>
</feature>
<evidence type="ECO:0000313" key="9">
    <source>
        <dbReference type="Proteomes" id="UP001516023"/>
    </source>
</evidence>
<feature type="transmembrane region" description="Helical" evidence="5">
    <location>
        <begin position="368"/>
        <end position="391"/>
    </location>
</feature>
<keyword evidence="6" id="KW-0732">Signal</keyword>
<keyword evidence="4 5" id="KW-0472">Membrane</keyword>
<feature type="transmembrane region" description="Helical" evidence="5">
    <location>
        <begin position="181"/>
        <end position="200"/>
    </location>
</feature>
<accession>A0ABD3QHW6</accession>
<sequence length="493" mass="50433">MKLFNLQLVLLYACQISAFTTHVGHRASVRAKLAPPPPPLHFSPTLTRQHVSAVRMVGVPADTASAQTADKSSLVQDMLAGLTVAFSLLSKAIACSAIVGVNPLVGLWSSVVMGLTAPLLGAREGVISGTAAVVVVPLSALTQTYGVEYMTLCILVAAVMQGLFGMFRLAKTADLVSEQVLSGFLNGLGLILLLSQASVFKAAATAGALIPAVSMSSLCFAIVQLLPRFTKAVPSSLVGLIVATYLGAALKLPLATLASSAAEGTFSGGLSALPSLVDLGLLQNQLKSPAALKLVLPAAISIMIIALVETLLAGKVVDDMTGKQQEEDVPTRSVLAMSSGNILSSLLGGFGGCGLIPQTVLNLKSGGGGAFSSISYAVAMGLFVVAFAPLVGQISQAALAGIMVTVAYDTVAWSSSAKAIKAVLNPSKYPGNDGKSVSRSERVIDLLALGISSWICYFGNLAVGIVAGVGFQRGALSILRRLVSKDGGKIEAV</sequence>
<dbReference type="GO" id="GO:0016020">
    <property type="term" value="C:membrane"/>
    <property type="evidence" value="ECO:0007669"/>
    <property type="project" value="UniProtKB-SubCell"/>
</dbReference>
<proteinExistence type="predicted"/>
<protein>
    <recommendedName>
        <fullName evidence="7">SLC26A/SulP transporter domain-containing protein</fullName>
    </recommendedName>
</protein>
<feature type="transmembrane region" description="Helical" evidence="5">
    <location>
        <begin position="126"/>
        <end position="143"/>
    </location>
</feature>
<feature type="signal peptide" evidence="6">
    <location>
        <begin position="1"/>
        <end position="18"/>
    </location>
</feature>
<dbReference type="PANTHER" id="PTHR43310">
    <property type="entry name" value="SULFATE TRANSPORTER YBAR-RELATED"/>
    <property type="match status" value="1"/>
</dbReference>
<evidence type="ECO:0000256" key="4">
    <source>
        <dbReference type="ARBA" id="ARBA00023136"/>
    </source>
</evidence>
<organism evidence="8 9">
    <name type="scientific">Cyclotella cryptica</name>
    <dbReference type="NCBI Taxonomy" id="29204"/>
    <lineage>
        <taxon>Eukaryota</taxon>
        <taxon>Sar</taxon>
        <taxon>Stramenopiles</taxon>
        <taxon>Ochrophyta</taxon>
        <taxon>Bacillariophyta</taxon>
        <taxon>Coscinodiscophyceae</taxon>
        <taxon>Thalassiosirophycidae</taxon>
        <taxon>Stephanodiscales</taxon>
        <taxon>Stephanodiscaceae</taxon>
        <taxon>Cyclotella</taxon>
    </lineage>
</organism>
<dbReference type="Proteomes" id="UP001516023">
    <property type="component" value="Unassembled WGS sequence"/>
</dbReference>
<evidence type="ECO:0000256" key="1">
    <source>
        <dbReference type="ARBA" id="ARBA00004141"/>
    </source>
</evidence>